<proteinExistence type="predicted"/>
<dbReference type="AlphaFoldDB" id="A0AB34KNL8"/>
<dbReference type="Proteomes" id="UP000803884">
    <property type="component" value="Unassembled WGS sequence"/>
</dbReference>
<dbReference type="EMBL" id="JAAQHG020000020">
    <property type="protein sequence ID" value="KAL1585322.1"/>
    <property type="molecule type" value="Genomic_DNA"/>
</dbReference>
<keyword evidence="2" id="KW-1185">Reference proteome</keyword>
<organism evidence="1 2">
    <name type="scientific">Cladosporium halotolerans</name>
    <dbReference type="NCBI Taxonomy" id="1052096"/>
    <lineage>
        <taxon>Eukaryota</taxon>
        <taxon>Fungi</taxon>
        <taxon>Dikarya</taxon>
        <taxon>Ascomycota</taxon>
        <taxon>Pezizomycotina</taxon>
        <taxon>Dothideomycetes</taxon>
        <taxon>Dothideomycetidae</taxon>
        <taxon>Cladosporiales</taxon>
        <taxon>Cladosporiaceae</taxon>
        <taxon>Cladosporium</taxon>
    </lineage>
</organism>
<accession>A0AB34KNL8</accession>
<comment type="caution">
    <text evidence="1">The sequence shown here is derived from an EMBL/GenBank/DDBJ whole genome shotgun (WGS) entry which is preliminary data.</text>
</comment>
<dbReference type="RefSeq" id="XP_069228428.1">
    <property type="nucleotide sequence ID" value="XM_069374397.1"/>
</dbReference>
<evidence type="ECO:0008006" key="3">
    <source>
        <dbReference type="Google" id="ProtNLM"/>
    </source>
</evidence>
<evidence type="ECO:0000313" key="1">
    <source>
        <dbReference type="EMBL" id="KAL1585322.1"/>
    </source>
</evidence>
<evidence type="ECO:0000313" key="2">
    <source>
        <dbReference type="Proteomes" id="UP000803884"/>
    </source>
</evidence>
<sequence length="348" mass="39534">MCPCTGGIHVQAKNDMLHMTSVHIARDYQIEDSLFLLFPSVVLERVKHKNQANNLTWATASMPPGRRKRQATGSEPTGVLIKLKKNKADIAHSSDTMPNFPVKPTIRLSYSLAPGLQTHVLFIFVGLQRDLFTVHTALLPEKTRAILDERAQQQRIYLVEGNNAIHETFEIYRLFLYTGKLFSHHADSDQDHADNGDTEIHEDREWMRLAHAYLLGLDLRDERFCNAVVEGIIEKVTESDRYPTGLATEVYEQTDRNDKLRLLIVDLHIWKGRGTGLCEPHDDSEGPREFVQHVLEGFAAAGSAVFNDETQMPWDVNICKYHSHEITARCKEARAAGALKKRTAEGWR</sequence>
<protein>
    <recommendedName>
        <fullName evidence="3">BTB domain-containing protein</fullName>
    </recommendedName>
</protein>
<name>A0AB34KNL8_9PEZI</name>
<reference evidence="1 2" key="1">
    <citation type="journal article" date="2020" name="Microbiol. Resour. Announc.">
        <title>Draft Genome Sequence of a Cladosporium Species Isolated from the Mesophotic Ascidian Didemnum maculosum.</title>
        <authorList>
            <person name="Gioti A."/>
            <person name="Siaperas R."/>
            <person name="Nikolaivits E."/>
            <person name="Le Goff G."/>
            <person name="Ouazzani J."/>
            <person name="Kotoulas G."/>
            <person name="Topakas E."/>
        </authorList>
    </citation>
    <scope>NUCLEOTIDE SEQUENCE [LARGE SCALE GENOMIC DNA]</scope>
    <source>
        <strain evidence="1 2">TM138-S3</strain>
    </source>
</reference>
<dbReference type="GeneID" id="96007235"/>
<gene>
    <name evidence="1" type="ORF">WHR41_05792</name>
</gene>